<dbReference type="PROSITE" id="PS00571">
    <property type="entry name" value="AMIDASES"/>
    <property type="match status" value="1"/>
</dbReference>
<reference evidence="4 5" key="1">
    <citation type="journal article" date="2019" name="Int. J. Syst. Evol. Microbiol.">
        <title>The Global Catalogue of Microorganisms (GCM) 10K type strain sequencing project: providing services to taxonomists for standard genome sequencing and annotation.</title>
        <authorList>
            <consortium name="The Broad Institute Genomics Platform"/>
            <consortium name="The Broad Institute Genome Sequencing Center for Infectious Disease"/>
            <person name="Wu L."/>
            <person name="Ma J."/>
        </authorList>
    </citation>
    <scope>NUCLEOTIDE SEQUENCE [LARGE SCALE GENOMIC DNA]</scope>
    <source>
        <strain evidence="4 5">JCM 15933</strain>
    </source>
</reference>
<feature type="signal peptide" evidence="2">
    <location>
        <begin position="1"/>
        <end position="26"/>
    </location>
</feature>
<evidence type="ECO:0000256" key="1">
    <source>
        <dbReference type="ARBA" id="ARBA00009199"/>
    </source>
</evidence>
<dbReference type="Pfam" id="PF01425">
    <property type="entry name" value="Amidase"/>
    <property type="match status" value="1"/>
</dbReference>
<dbReference type="PROSITE" id="PS51318">
    <property type="entry name" value="TAT"/>
    <property type="match status" value="1"/>
</dbReference>
<dbReference type="Proteomes" id="UP001501470">
    <property type="component" value="Unassembled WGS sequence"/>
</dbReference>
<keyword evidence="2" id="KW-0732">Signal</keyword>
<gene>
    <name evidence="4" type="primary">gatA_2</name>
    <name evidence="4" type="ORF">GCM10009827_104770</name>
</gene>
<proteinExistence type="inferred from homology"/>
<dbReference type="InterPro" id="IPR020556">
    <property type="entry name" value="Amidase_CS"/>
</dbReference>
<dbReference type="InterPro" id="IPR000120">
    <property type="entry name" value="Amidase"/>
</dbReference>
<dbReference type="EMBL" id="BAAAQD010000037">
    <property type="protein sequence ID" value="GAA1566137.1"/>
    <property type="molecule type" value="Genomic_DNA"/>
</dbReference>
<keyword evidence="5" id="KW-1185">Reference proteome</keyword>
<evidence type="ECO:0000313" key="5">
    <source>
        <dbReference type="Proteomes" id="UP001501470"/>
    </source>
</evidence>
<dbReference type="RefSeq" id="WP_344513155.1">
    <property type="nucleotide sequence ID" value="NZ_BAAAQD010000037.1"/>
</dbReference>
<evidence type="ECO:0000259" key="3">
    <source>
        <dbReference type="Pfam" id="PF01425"/>
    </source>
</evidence>
<evidence type="ECO:0000256" key="2">
    <source>
        <dbReference type="SAM" id="SignalP"/>
    </source>
</evidence>
<dbReference type="InterPro" id="IPR036928">
    <property type="entry name" value="AS_sf"/>
</dbReference>
<comment type="similarity">
    <text evidence="1">Belongs to the amidase family.</text>
</comment>
<feature type="chain" id="PRO_5046804586" evidence="2">
    <location>
        <begin position="27"/>
        <end position="544"/>
    </location>
</feature>
<dbReference type="Gene3D" id="3.90.1300.10">
    <property type="entry name" value="Amidase signature (AS) domain"/>
    <property type="match status" value="1"/>
</dbReference>
<dbReference type="SUPFAM" id="SSF75304">
    <property type="entry name" value="Amidase signature (AS) enzymes"/>
    <property type="match status" value="1"/>
</dbReference>
<name>A0ABN2CZH9_9ACTN</name>
<dbReference type="InterPro" id="IPR023631">
    <property type="entry name" value="Amidase_dom"/>
</dbReference>
<organism evidence="4 5">
    <name type="scientific">Dactylosporangium maewongense</name>
    <dbReference type="NCBI Taxonomy" id="634393"/>
    <lineage>
        <taxon>Bacteria</taxon>
        <taxon>Bacillati</taxon>
        <taxon>Actinomycetota</taxon>
        <taxon>Actinomycetes</taxon>
        <taxon>Micromonosporales</taxon>
        <taxon>Micromonosporaceae</taxon>
        <taxon>Dactylosporangium</taxon>
    </lineage>
</organism>
<evidence type="ECO:0000313" key="4">
    <source>
        <dbReference type="EMBL" id="GAA1566137.1"/>
    </source>
</evidence>
<protein>
    <submittedName>
        <fullName evidence="4">Asp-tRNA(Asn)/Glu-tRNA(Gln) amidotransferase subunit GatA</fullName>
    </submittedName>
</protein>
<sequence>MHVTRRTLLTAAAGAAALMPAHPALAVPPPPGPPLPYTGTAPAGEEPCFLPATVQLELLRRRRISAVELTRAHLARIRRINPAINAFVYLLPDEQVYAAAREADRRYRARTNRPLEGLLLAVKDLFDYVKGVPNTFGSRPFHQLGFTAPFTSIYIQRLIDAGAIVVGKTNTAELGHKGTTDNLVFGPTRTPFDLDYNAGGSSGGAAAAVAAFLVPLAQGSDAGGSVRIPAALCGVVGLKPTQGCIPQDAPPLPHTPMLTPGPITRTVTDTALLMNVMGGPSPVDMFSLLDTPHSYTAGLSGRLRGVKVAYSPDLDLFPVDPAVAATVPAGLAALRAAGATVTTVRLGLDQIQLHPLRSPAGRPVTQNDLSALWVMLQSALYAHGRDLFLVEGAPVDLLDPGVIDQLSPDFVDMIRRGEETSAVEYQHAAFLRVAVSTSLERTFAGYDLIACPTLAVPSVSNGPTGYTVGPTSINGVGVNPLIGWALTYLTNFTGHPSLTVPAGMAGRFPIGMQLIGRRGADAALLNAGYAVERHRPWYTDLPRH</sequence>
<dbReference type="PANTHER" id="PTHR11895">
    <property type="entry name" value="TRANSAMIDASE"/>
    <property type="match status" value="1"/>
</dbReference>
<accession>A0ABN2CZH9</accession>
<comment type="caution">
    <text evidence="4">The sequence shown here is derived from an EMBL/GenBank/DDBJ whole genome shotgun (WGS) entry which is preliminary data.</text>
</comment>
<dbReference type="PANTHER" id="PTHR11895:SF7">
    <property type="entry name" value="GLUTAMYL-TRNA(GLN) AMIDOTRANSFERASE SUBUNIT A, MITOCHONDRIAL"/>
    <property type="match status" value="1"/>
</dbReference>
<feature type="domain" description="Amidase" evidence="3">
    <location>
        <begin position="68"/>
        <end position="525"/>
    </location>
</feature>
<dbReference type="InterPro" id="IPR006311">
    <property type="entry name" value="TAT_signal"/>
</dbReference>